<dbReference type="Pfam" id="PF13181">
    <property type="entry name" value="TPR_8"/>
    <property type="match status" value="1"/>
</dbReference>
<sequence>MHKAQETNSFIGRSTELEALIHWLEDPASRRILYVHDAAKEAEKKGGLGKTYLLRRFAQLVQQKHPEIAVVMIDFFNVGDRDRLFLAEKIIAGLQVLYPDWSPDAFEAAIQRYRNESSQNPARTYIEGSGTKIRDATYAALQQDLQQLNQDLAQVKKTLLILFDTFETIEQSPDVAVLGRSQVFPDTYRLSQIRNLIAGRNSLDWSSPNWIGREKEVQILELDPFNQKEMIEYLDEKSIYTLVENSDQANALYERTEGRPIIIGLTIDVLNHRILTLDELLAISRTDFEKSLVPQINKLEEPINWVILFMAHVYHRFNISVLDWILHNVPQDEPLKIIGHDELNAALPGLSFVRKPGSGDDFVLHDEMRRLVNKYCWEQLDPDQRYRKEISASMISYYDSQIKQPQSEQQRQSYIIERLYHLLFIDQERGLHYFLEQFEEAMEIFKPAFMHLMLQEIEKFQPHFSLAQKNTIQLRNIRLLRGEENPTPALKILQQLREDVDPEWYEENKFVVVREEGRCYLQQSRLKEAQECYQLCLEIERTQDGDPSRLAGILTNLGLIARRRGQFAEALEFYEQSIEIYKKLGLRDNYATILNNMAVVYRRQGKLEEALRRCKIAWRIRVELAETQQISETDVALSLHNMGQIYLDAGKTIEAEKSFYMASDIMERNNDKSKLALIYNRFGQVQLNKGDTEGAKLWFTRGKASAREVDTEQYINSLNKLGRISLQKGHLSEARASFEEAIELARKVPDYFQQTESLIDISETLEQMQLPDMAEEYLRQAQEIATHQDYVDMLGVIEQKYGLKYYELGKYAQAFQHLIKYCDNASQYNTSLFNTAIQQIVDVILELPKDKVLPIITDMISYWIANKRDQEYPELILALEEIKEELI</sequence>
<dbReference type="Pfam" id="PF13424">
    <property type="entry name" value="TPR_12"/>
    <property type="match status" value="2"/>
</dbReference>
<keyword evidence="2 3" id="KW-0802">TPR repeat</keyword>
<keyword evidence="1" id="KW-0677">Repeat</keyword>
<name>A0A402BJ58_9CHLR</name>
<dbReference type="Proteomes" id="UP000287171">
    <property type="component" value="Unassembled WGS sequence"/>
</dbReference>
<dbReference type="SUPFAM" id="SSF52540">
    <property type="entry name" value="P-loop containing nucleoside triphosphate hydrolases"/>
    <property type="match status" value="1"/>
</dbReference>
<feature type="repeat" description="TPR" evidence="3">
    <location>
        <begin position="715"/>
        <end position="748"/>
    </location>
</feature>
<dbReference type="RefSeq" id="WP_126631378.1">
    <property type="nucleotide sequence ID" value="NZ_BIFT01000002.1"/>
</dbReference>
<comment type="caution">
    <text evidence="4">The sequence shown here is derived from an EMBL/GenBank/DDBJ whole genome shotgun (WGS) entry which is preliminary data.</text>
</comment>
<dbReference type="EMBL" id="BIFT01000002">
    <property type="protein sequence ID" value="GCE31403.1"/>
    <property type="molecule type" value="Genomic_DNA"/>
</dbReference>
<reference evidence="5" key="1">
    <citation type="submission" date="2018-12" db="EMBL/GenBank/DDBJ databases">
        <title>Tengunoibacter tsumagoiensis gen. nov., sp. nov., Dictyobacter kobayashii sp. nov., D. alpinus sp. nov., and D. joshuensis sp. nov. and description of Dictyobacteraceae fam. nov. within the order Ktedonobacterales isolated from Tengu-no-mugimeshi.</title>
        <authorList>
            <person name="Wang C.M."/>
            <person name="Zheng Y."/>
            <person name="Sakai Y."/>
            <person name="Toyoda A."/>
            <person name="Minakuchi Y."/>
            <person name="Abe K."/>
            <person name="Yokota A."/>
            <person name="Yabe S."/>
        </authorList>
    </citation>
    <scope>NUCLEOTIDE SEQUENCE [LARGE SCALE GENOMIC DNA]</scope>
    <source>
        <strain evidence="5">Uno16</strain>
    </source>
</reference>
<evidence type="ECO:0000256" key="2">
    <source>
        <dbReference type="ARBA" id="ARBA00022803"/>
    </source>
</evidence>
<evidence type="ECO:0000313" key="4">
    <source>
        <dbReference type="EMBL" id="GCE31403.1"/>
    </source>
</evidence>
<dbReference type="OrthoDB" id="135505at2"/>
<dbReference type="SMART" id="SM00028">
    <property type="entry name" value="TPR"/>
    <property type="match status" value="7"/>
</dbReference>
<keyword evidence="5" id="KW-1185">Reference proteome</keyword>
<organism evidence="4 5">
    <name type="scientific">Dictyobacter alpinus</name>
    <dbReference type="NCBI Taxonomy" id="2014873"/>
    <lineage>
        <taxon>Bacteria</taxon>
        <taxon>Bacillati</taxon>
        <taxon>Chloroflexota</taxon>
        <taxon>Ktedonobacteria</taxon>
        <taxon>Ktedonobacterales</taxon>
        <taxon>Dictyobacteraceae</taxon>
        <taxon>Dictyobacter</taxon>
    </lineage>
</organism>
<dbReference type="PANTHER" id="PTHR45641:SF19">
    <property type="entry name" value="NEPHROCYSTIN-3"/>
    <property type="match status" value="1"/>
</dbReference>
<evidence type="ECO:0000256" key="1">
    <source>
        <dbReference type="ARBA" id="ARBA00022737"/>
    </source>
</evidence>
<dbReference type="InterPro" id="IPR011990">
    <property type="entry name" value="TPR-like_helical_dom_sf"/>
</dbReference>
<dbReference type="PROSITE" id="PS50005">
    <property type="entry name" value="TPR"/>
    <property type="match status" value="2"/>
</dbReference>
<dbReference type="Gene3D" id="3.40.50.300">
    <property type="entry name" value="P-loop containing nucleotide triphosphate hydrolases"/>
    <property type="match status" value="1"/>
</dbReference>
<dbReference type="InterPro" id="IPR019734">
    <property type="entry name" value="TPR_rpt"/>
</dbReference>
<proteinExistence type="predicted"/>
<dbReference type="InterPro" id="IPR027417">
    <property type="entry name" value="P-loop_NTPase"/>
</dbReference>
<evidence type="ECO:0000256" key="3">
    <source>
        <dbReference type="PROSITE-ProRule" id="PRU00339"/>
    </source>
</evidence>
<feature type="repeat" description="TPR" evidence="3">
    <location>
        <begin position="551"/>
        <end position="584"/>
    </location>
</feature>
<dbReference type="PANTHER" id="PTHR45641">
    <property type="entry name" value="TETRATRICOPEPTIDE REPEAT PROTEIN (AFU_ORTHOLOGUE AFUA_6G03870)"/>
    <property type="match status" value="1"/>
</dbReference>
<dbReference type="SUPFAM" id="SSF48452">
    <property type="entry name" value="TPR-like"/>
    <property type="match status" value="2"/>
</dbReference>
<dbReference type="AlphaFoldDB" id="A0A402BJ58"/>
<evidence type="ECO:0000313" key="5">
    <source>
        <dbReference type="Proteomes" id="UP000287171"/>
    </source>
</evidence>
<dbReference type="Gene3D" id="1.25.40.10">
    <property type="entry name" value="Tetratricopeptide repeat domain"/>
    <property type="match status" value="2"/>
</dbReference>
<protein>
    <submittedName>
        <fullName evidence="4">Uncharacterized protein</fullName>
    </submittedName>
</protein>
<gene>
    <name evidence="4" type="ORF">KDA_68870</name>
</gene>
<accession>A0A402BJ58</accession>